<dbReference type="RefSeq" id="WP_013495532.1">
    <property type="nucleotide sequence ID" value="NC_014831.1"/>
</dbReference>
<dbReference type="OrthoDB" id="9954460at2"/>
<name>E6SKL9_THEM7</name>
<protein>
    <submittedName>
        <fullName evidence="2">Serine/threonine protein kinase</fullName>
    </submittedName>
</protein>
<dbReference type="AlphaFoldDB" id="E6SKL9"/>
<sequence>MDEAGGQRGFGLRAGEPSAAAGGAGDEPAAGTAAGRRPSGGTTVPPGWPRRLATNQDLLVRAVVAGLVALVVVQSFVTGRGQLAYDTYGRVLEDWGYLPAAGTLDPTGSTSPGPFLPAWEAVLTLENRGPAEAVLIYNGAELARLAPGRARAVAVRPADRLAVRAAGTAGAAEVVLTHATGPIDGPQPGTRWHAGRRETGIEVDWRRP</sequence>
<reference evidence="2 3" key="1">
    <citation type="journal article" date="2010" name="Stand. Genomic Sci.">
        <title>Complete genome sequence of Thermaerobacter marianensis type strain (7p75a).</title>
        <authorList>
            <person name="Han C."/>
            <person name="Gu W."/>
            <person name="Zhang X."/>
            <person name="Lapidus A."/>
            <person name="Nolan M."/>
            <person name="Copeland A."/>
            <person name="Lucas S."/>
            <person name="Del Rio T.G."/>
            <person name="Tice H."/>
            <person name="Cheng J.F."/>
            <person name="Tapia R."/>
            <person name="Goodwin L."/>
            <person name="Pitluck S."/>
            <person name="Pagani I."/>
            <person name="Ivanova N."/>
            <person name="Mavromatis K."/>
            <person name="Mikhailova N."/>
            <person name="Pati A."/>
            <person name="Chen A."/>
            <person name="Palaniappan K."/>
            <person name="Land M."/>
            <person name="Hauser L."/>
            <person name="Chang Y.J."/>
            <person name="Jeffries C.D."/>
            <person name="Schneider S."/>
            <person name="Rohde M."/>
            <person name="Goker M."/>
            <person name="Pukall R."/>
            <person name="Woyke T."/>
            <person name="Bristow J."/>
            <person name="Eisen J.A."/>
            <person name="Markowitz V."/>
            <person name="Hugenholtz P."/>
            <person name="Kyrpides N.C."/>
            <person name="Klenk H.P."/>
            <person name="Detter J.C."/>
        </authorList>
    </citation>
    <scope>NUCLEOTIDE SEQUENCE [LARGE SCALE GENOMIC DNA]</scope>
    <source>
        <strain evidence="3">ATCC 700841 / DSM 12885 / JCM 10246 / 7p75a</strain>
    </source>
</reference>
<dbReference type="Proteomes" id="UP000008915">
    <property type="component" value="Chromosome"/>
</dbReference>
<organism evidence="2 3">
    <name type="scientific">Thermaerobacter marianensis (strain ATCC 700841 / DSM 12885 / JCM 10246 / 7p75a)</name>
    <dbReference type="NCBI Taxonomy" id="644966"/>
    <lineage>
        <taxon>Bacteria</taxon>
        <taxon>Bacillati</taxon>
        <taxon>Bacillota</taxon>
        <taxon>Clostridia</taxon>
        <taxon>Eubacteriales</taxon>
        <taxon>Clostridiales Family XVII. Incertae Sedis</taxon>
        <taxon>Thermaerobacter</taxon>
    </lineage>
</organism>
<keyword evidence="2" id="KW-0418">Kinase</keyword>
<keyword evidence="2" id="KW-0723">Serine/threonine-protein kinase</keyword>
<proteinExistence type="predicted"/>
<evidence type="ECO:0000313" key="3">
    <source>
        <dbReference type="Proteomes" id="UP000008915"/>
    </source>
</evidence>
<dbReference type="STRING" id="644966.Tmar_1114"/>
<dbReference type="KEGG" id="tmr:Tmar_1114"/>
<keyword evidence="3" id="KW-1185">Reference proteome</keyword>
<accession>E6SKL9</accession>
<keyword evidence="2" id="KW-0808">Transferase</keyword>
<reference evidence="3" key="2">
    <citation type="journal article" date="2010" name="Stand. Genomic Sci.">
        <title>Complete genome sequence of Thermaerobacter marianensis type strain (7p75aT).</title>
        <authorList>
            <person name="Han C."/>
            <person name="Gu W."/>
            <person name="Zhang X."/>
            <person name="Lapidus A."/>
            <person name="Nolan M."/>
            <person name="Copeland A."/>
            <person name="Lucas S."/>
            <person name="Glavina Del Rio T."/>
            <person name="Tice H."/>
            <person name="Cheng J."/>
            <person name="Tapia R."/>
            <person name="Goodwin L."/>
            <person name="Pitluck S."/>
            <person name="Pagani I."/>
            <person name="Ivanova N."/>
            <person name="Mavromatis K."/>
            <person name="Mikhailova N."/>
            <person name="Pati A."/>
            <person name="Chen A."/>
            <person name="Palaniappan K."/>
            <person name="Land M."/>
            <person name="Hauser L."/>
            <person name="Chang Y."/>
            <person name="Jeffries C."/>
            <person name="Schneider S."/>
            <person name="Rohde M."/>
            <person name="Goker M."/>
            <person name="Pukall R."/>
            <person name="Woyke T."/>
            <person name="Bristow J."/>
            <person name="Eisen J."/>
            <person name="Markowitz V."/>
            <person name="Hugenholtz P."/>
            <person name="Kyrpides N."/>
            <person name="Klenk H."/>
            <person name="Detter J."/>
        </authorList>
    </citation>
    <scope>NUCLEOTIDE SEQUENCE [LARGE SCALE GENOMIC DNA]</scope>
    <source>
        <strain evidence="3">ATCC 700841 / DSM 12885 / JCM 10246 / 7p75a</strain>
    </source>
</reference>
<dbReference type="EMBL" id="CP002344">
    <property type="protein sequence ID" value="ADU51227.1"/>
    <property type="molecule type" value="Genomic_DNA"/>
</dbReference>
<feature type="region of interest" description="Disordered" evidence="1">
    <location>
        <begin position="1"/>
        <end position="49"/>
    </location>
</feature>
<evidence type="ECO:0000313" key="2">
    <source>
        <dbReference type="EMBL" id="ADU51227.1"/>
    </source>
</evidence>
<gene>
    <name evidence="2" type="ordered locus">Tmar_1114</name>
</gene>
<dbReference type="GO" id="GO:0004674">
    <property type="term" value="F:protein serine/threonine kinase activity"/>
    <property type="evidence" value="ECO:0007669"/>
    <property type="project" value="UniProtKB-KW"/>
</dbReference>
<evidence type="ECO:0000256" key="1">
    <source>
        <dbReference type="SAM" id="MobiDB-lite"/>
    </source>
</evidence>
<feature type="compositionally biased region" description="Low complexity" evidence="1">
    <location>
        <begin position="14"/>
        <end position="35"/>
    </location>
</feature>
<dbReference type="HOGENOM" id="CLU_1440441_0_0_9"/>